<comment type="caution">
    <text evidence="1">The sequence shown here is derived from an EMBL/GenBank/DDBJ whole genome shotgun (WGS) entry which is preliminary data.</text>
</comment>
<protein>
    <submittedName>
        <fullName evidence="1">GNAT family N-acetyltransferase</fullName>
    </submittedName>
</protein>
<keyword evidence="2" id="KW-1185">Reference proteome</keyword>
<reference evidence="2" key="1">
    <citation type="journal article" date="2019" name="Int. J. Syst. Evol. Microbiol.">
        <title>The Global Catalogue of Microorganisms (GCM) 10K type strain sequencing project: providing services to taxonomists for standard genome sequencing and annotation.</title>
        <authorList>
            <consortium name="The Broad Institute Genomics Platform"/>
            <consortium name="The Broad Institute Genome Sequencing Center for Infectious Disease"/>
            <person name="Wu L."/>
            <person name="Ma J."/>
        </authorList>
    </citation>
    <scope>NUCLEOTIDE SEQUENCE [LARGE SCALE GENOMIC DNA]</scope>
    <source>
        <strain evidence="2">KCTC 33576</strain>
    </source>
</reference>
<dbReference type="InterPro" id="IPR016181">
    <property type="entry name" value="Acyl_CoA_acyltransferase"/>
</dbReference>
<dbReference type="CDD" id="cd04301">
    <property type="entry name" value="NAT_SF"/>
    <property type="match status" value="1"/>
</dbReference>
<dbReference type="EMBL" id="JBHUOP010000002">
    <property type="protein sequence ID" value="MFD2840068.1"/>
    <property type="molecule type" value="Genomic_DNA"/>
</dbReference>
<dbReference type="Proteomes" id="UP001597391">
    <property type="component" value="Unassembled WGS sequence"/>
</dbReference>
<organism evidence="1 2">
    <name type="scientific">Populibacterium corticicola</name>
    <dbReference type="NCBI Taxonomy" id="1812826"/>
    <lineage>
        <taxon>Bacteria</taxon>
        <taxon>Bacillati</taxon>
        <taxon>Actinomycetota</taxon>
        <taxon>Actinomycetes</taxon>
        <taxon>Micrococcales</taxon>
        <taxon>Jonesiaceae</taxon>
        <taxon>Populibacterium</taxon>
    </lineage>
</organism>
<evidence type="ECO:0000313" key="2">
    <source>
        <dbReference type="Proteomes" id="UP001597391"/>
    </source>
</evidence>
<proteinExistence type="predicted"/>
<dbReference type="RefSeq" id="WP_377465722.1">
    <property type="nucleotide sequence ID" value="NZ_JBHUOP010000002.1"/>
</dbReference>
<name>A0ABW5XEB0_9MICO</name>
<dbReference type="SUPFAM" id="SSF55729">
    <property type="entry name" value="Acyl-CoA N-acyltransferases (Nat)"/>
    <property type="match status" value="1"/>
</dbReference>
<sequence>MSILIARTIADPSVNGPEHDVMLAVHQLMTDDSLQTLGHTDFVDSPQARATALEKQDYSARVPLVIERDEKVVGYALISMPLKDNKHLAYVDVVALNNEYEIHEFGLEAAEKVAREHGRTVLNAYYAHGREPEVGDPHRLESPTGIGAVDRTDPEVRALLEAGWSIEQTERYSVLDLPVDPEKLAELEHEAVSRADSTYRLVSWQDHSPEEFIDGHAALQQAMSTDVPSAELEIEETVFDAERIRKFEDRIARMGRGYLAVAAQHRQTGELAGFTRVEYMSDRPEVVIQEETLVRAGHRGHRIGMWVKAAMLRQLPEVRPQAARLHTWNAGENSYMLNINVALGFTKRGIESAWQKKLD</sequence>
<gene>
    <name evidence="1" type="ORF">ACFSYH_05735</name>
</gene>
<accession>A0ABW5XEB0</accession>
<evidence type="ECO:0000313" key="1">
    <source>
        <dbReference type="EMBL" id="MFD2840068.1"/>
    </source>
</evidence>
<dbReference type="Gene3D" id="3.40.630.30">
    <property type="match status" value="1"/>
</dbReference>